<dbReference type="EMBL" id="AP008231">
    <property type="protein sequence ID" value="BAD79541.1"/>
    <property type="molecule type" value="Genomic_DNA"/>
</dbReference>
<proteinExistence type="predicted"/>
<reference evidence="2 3" key="1">
    <citation type="journal article" date="2007" name="Photosyn. Res.">
        <title>Complete nucleotide sequence of the freshwater unicellular cyanobacterium Synechococcus elongatus PCC 6301 chromosome: gene content and organization.</title>
        <authorList>
            <person name="Sugita C."/>
            <person name="Ogata K."/>
            <person name="Shikata M."/>
            <person name="Jikuya H."/>
            <person name="Takano J."/>
            <person name="Furumichi M."/>
            <person name="Kanehisa M."/>
            <person name="Omata T."/>
            <person name="Sugiura M."/>
            <person name="Sugita M."/>
        </authorList>
    </citation>
    <scope>NUCLEOTIDE SEQUENCE [LARGE SCALE GENOMIC DNA]</scope>
    <source>
        <strain evidence="3">ATCC 27144 / PCC 6301 / SAUG 1402/1</strain>
    </source>
</reference>
<sequence length="205" mass="22853">MTAHCSAQKHDLLAAIAACSQPWQPQPAEADRILRAIAELEAINPTPEPTTATALLEGDWKLLFTTSLELLGIDRLPLLALGEIWQCLRLSDRRVVNLAEVQSLLGTGLVSVAAQFEVVSDRRLEVSFQRLVLGLERFLGYRNVATWVERLGQDQRIWTGIDFPVQPGNRRGWIELTYLDQDLRINRGNEGSVFVLQRPGTGQSA</sequence>
<evidence type="ECO:0000313" key="3">
    <source>
        <dbReference type="Proteomes" id="UP000001175"/>
    </source>
</evidence>
<name>A0A0H3K2Q2_SYNP6</name>
<dbReference type="Pfam" id="PF04755">
    <property type="entry name" value="PAP_fibrillin"/>
    <property type="match status" value="1"/>
</dbReference>
<protein>
    <submittedName>
        <fullName evidence="2">Fibrillin</fullName>
    </submittedName>
</protein>
<dbReference type="Proteomes" id="UP000001175">
    <property type="component" value="Chromosome"/>
</dbReference>
<dbReference type="RefSeq" id="WP_011243663.1">
    <property type="nucleotide sequence ID" value="NC_006576.1"/>
</dbReference>
<dbReference type="PANTHER" id="PTHR31906">
    <property type="entry name" value="PLASTID-LIPID-ASSOCIATED PROTEIN 4, CHLOROPLASTIC-RELATED"/>
    <property type="match status" value="1"/>
</dbReference>
<dbReference type="KEGG" id="syc:syc1351_c"/>
<dbReference type="eggNOG" id="ENOG502Z9K6">
    <property type="taxonomic scope" value="Bacteria"/>
</dbReference>
<dbReference type="GeneID" id="72428966"/>
<gene>
    <name evidence="2" type="ordered locus">syc1351_c</name>
</gene>
<evidence type="ECO:0000313" key="2">
    <source>
        <dbReference type="EMBL" id="BAD79541.1"/>
    </source>
</evidence>
<accession>A0A0H3K2Q2</accession>
<feature type="domain" description="Plastid lipid-associated protein/fibrillin conserved" evidence="1">
    <location>
        <begin position="9"/>
        <end position="197"/>
    </location>
</feature>
<evidence type="ECO:0000259" key="1">
    <source>
        <dbReference type="Pfam" id="PF04755"/>
    </source>
</evidence>
<dbReference type="AlphaFoldDB" id="A0A0H3K2Q2"/>
<organism evidence="2 3">
    <name type="scientific">Synechococcus sp. (strain ATCC 27144 / PCC 6301 / SAUG 1402/1)</name>
    <name type="common">Anacystis nidulans</name>
    <dbReference type="NCBI Taxonomy" id="269084"/>
    <lineage>
        <taxon>Bacteria</taxon>
        <taxon>Bacillati</taxon>
        <taxon>Cyanobacteriota</taxon>
        <taxon>Cyanophyceae</taxon>
        <taxon>Synechococcales</taxon>
        <taxon>Synechococcaceae</taxon>
        <taxon>Synechococcus</taxon>
    </lineage>
</organism>
<dbReference type="InterPro" id="IPR039633">
    <property type="entry name" value="PAP"/>
</dbReference>
<dbReference type="InterPro" id="IPR006843">
    <property type="entry name" value="PAP/fibrillin_dom"/>
</dbReference>